<name>A0A317Y540_MAIZE</name>
<dbReference type="FunFam" id="3.40.50.720:FF:000053">
    <property type="entry name" value="Quinone oxidoreductase 1"/>
    <property type="match status" value="1"/>
</dbReference>
<dbReference type="PANTHER" id="PTHR48106">
    <property type="entry name" value="QUINONE OXIDOREDUCTASE PIG3-RELATED"/>
    <property type="match status" value="1"/>
</dbReference>
<dbReference type="SMART" id="SM00829">
    <property type="entry name" value="PKS_ER"/>
    <property type="match status" value="1"/>
</dbReference>
<proteinExistence type="predicted"/>
<evidence type="ECO:0000313" key="6">
    <source>
        <dbReference type="EMBL" id="PWZ53735.1"/>
    </source>
</evidence>
<protein>
    <recommendedName>
        <fullName evidence="4">Probable quinone oxidoreductase</fullName>
    </recommendedName>
</protein>
<evidence type="ECO:0000256" key="3">
    <source>
        <dbReference type="ARBA" id="ARBA00023002"/>
    </source>
</evidence>
<keyword evidence="2" id="KW-0521">NADP</keyword>
<feature type="domain" description="Enoyl reductase (ER)" evidence="5">
    <location>
        <begin position="13"/>
        <end position="449"/>
    </location>
</feature>
<reference evidence="6" key="1">
    <citation type="journal article" date="2018" name="Nat. Genet.">
        <title>Extensive intraspecific gene order and gene structural variations between Mo17 and other maize genomes.</title>
        <authorList>
            <person name="Sun S."/>
            <person name="Zhou Y."/>
            <person name="Chen J."/>
            <person name="Shi J."/>
            <person name="Zhao H."/>
            <person name="Zhao H."/>
            <person name="Song W."/>
            <person name="Zhang M."/>
            <person name="Cui Y."/>
            <person name="Dong X."/>
            <person name="Liu H."/>
            <person name="Ma X."/>
            <person name="Jiao Y."/>
            <person name="Wang B."/>
            <person name="Wei X."/>
            <person name="Stein J.C."/>
            <person name="Glaubitz J.C."/>
            <person name="Lu F."/>
            <person name="Yu G."/>
            <person name="Liang C."/>
            <person name="Fengler K."/>
            <person name="Li B."/>
            <person name="Rafalski A."/>
            <person name="Schnable P.S."/>
            <person name="Ware D.H."/>
            <person name="Buckler E.S."/>
            <person name="Lai J."/>
        </authorList>
    </citation>
    <scope>NUCLEOTIDE SEQUENCE [LARGE SCALE GENOMIC DNA]</scope>
    <source>
        <tissue evidence="6">Seedling</tissue>
    </source>
</reference>
<dbReference type="InterPro" id="IPR020843">
    <property type="entry name" value="ER"/>
</dbReference>
<dbReference type="ExpressionAtlas" id="A0A317Y540">
    <property type="expression patterns" value="baseline and differential"/>
</dbReference>
<dbReference type="Gene3D" id="3.40.50.720">
    <property type="entry name" value="NAD(P)-binding Rossmann-like Domain"/>
    <property type="match status" value="1"/>
</dbReference>
<dbReference type="SUPFAM" id="SSF51735">
    <property type="entry name" value="NAD(P)-binding Rossmann-fold domains"/>
    <property type="match status" value="1"/>
</dbReference>
<dbReference type="InterPro" id="IPR013149">
    <property type="entry name" value="ADH-like_C"/>
</dbReference>
<sequence length="452" mass="47727">MVKSKAIRVHELGGPEVLRWEEVEVGEPGEGEIRIRTTAVGVNFIDIYFRKGVYAAPTMPFTPGMEAVGVVTAVGPGLTGRKVGDVVAYAGNPMGSYAQEQILPAAVAVPVPPSVDHKQAASVMLKGMTAHVLLRRVFKVEQIDDGASNLAQGERASSLVVKDFQVAPPSPGHGAYTGSTVQLCIRQSRAVEGSDDNGDIRARIRNAAASARVREGNGNQGWVIGTVEQTRDCSPSVNRGNVCKKQASKKPSDLEHEDGSYLFEVESGHTILVHAAAGGVGSLLCQWANALGATVIGTVSNQEKAAQAAQDGCHHPIIYTSEDVVARVKDITSGKGVNIVYDSVGKDTYKASLECLASRGFLVSFGQSSGKPDPIPTSDLASKSLFLTRPSLMHYTATRDELLESAGEVFANVANGVLHVRVNHTYPLSEAAQAHADLEGRKTSGSIVLIPG</sequence>
<dbReference type="Gene3D" id="3.90.180.10">
    <property type="entry name" value="Medium-chain alcohol dehydrogenases, catalytic domain"/>
    <property type="match status" value="2"/>
</dbReference>
<dbReference type="Pfam" id="PF08240">
    <property type="entry name" value="ADH_N"/>
    <property type="match status" value="1"/>
</dbReference>
<comment type="subunit">
    <text evidence="1">Homodimer.</text>
</comment>
<evidence type="ECO:0000259" key="5">
    <source>
        <dbReference type="SMART" id="SM00829"/>
    </source>
</evidence>
<dbReference type="CDD" id="cd05286">
    <property type="entry name" value="QOR2"/>
    <property type="match status" value="1"/>
</dbReference>
<dbReference type="SUPFAM" id="SSF50129">
    <property type="entry name" value="GroES-like"/>
    <property type="match status" value="1"/>
</dbReference>
<dbReference type="Proteomes" id="UP000251960">
    <property type="component" value="Chromosome 1"/>
</dbReference>
<dbReference type="InterPro" id="IPR011032">
    <property type="entry name" value="GroES-like_sf"/>
</dbReference>
<evidence type="ECO:0000256" key="4">
    <source>
        <dbReference type="ARBA" id="ARBA00070796"/>
    </source>
</evidence>
<gene>
    <name evidence="6" type="primary">caa43</name>
    <name evidence="6" type="ORF">Zm00014a_026336</name>
</gene>
<accession>A0A317Y540</accession>
<dbReference type="AlphaFoldDB" id="A0A317Y540"/>
<dbReference type="InterPro" id="IPR013154">
    <property type="entry name" value="ADH-like_N"/>
</dbReference>
<evidence type="ECO:0000256" key="1">
    <source>
        <dbReference type="ARBA" id="ARBA00011738"/>
    </source>
</evidence>
<evidence type="ECO:0000256" key="2">
    <source>
        <dbReference type="ARBA" id="ARBA00022857"/>
    </source>
</evidence>
<dbReference type="GO" id="GO:0003960">
    <property type="term" value="F:quinone reductase (NADPH) activity"/>
    <property type="evidence" value="ECO:0007669"/>
    <property type="project" value="InterPro"/>
</dbReference>
<dbReference type="EMBL" id="NCVQ01000001">
    <property type="protein sequence ID" value="PWZ53735.1"/>
    <property type="molecule type" value="Genomic_DNA"/>
</dbReference>
<dbReference type="PANTHER" id="PTHR48106:SF13">
    <property type="entry name" value="QUINONE OXIDOREDUCTASE-RELATED"/>
    <property type="match status" value="1"/>
</dbReference>
<comment type="caution">
    <text evidence="6">The sequence shown here is derived from an EMBL/GenBank/DDBJ whole genome shotgun (WGS) entry which is preliminary data.</text>
</comment>
<dbReference type="Pfam" id="PF00107">
    <property type="entry name" value="ADH_zinc_N"/>
    <property type="match status" value="1"/>
</dbReference>
<keyword evidence="3" id="KW-0560">Oxidoreductase</keyword>
<dbReference type="InterPro" id="IPR036291">
    <property type="entry name" value="NAD(P)-bd_dom_sf"/>
</dbReference>
<dbReference type="InterPro" id="IPR047618">
    <property type="entry name" value="QOR-like"/>
</dbReference>
<organism evidence="6">
    <name type="scientific">Zea mays</name>
    <name type="common">Maize</name>
    <dbReference type="NCBI Taxonomy" id="4577"/>
    <lineage>
        <taxon>Eukaryota</taxon>
        <taxon>Viridiplantae</taxon>
        <taxon>Streptophyta</taxon>
        <taxon>Embryophyta</taxon>
        <taxon>Tracheophyta</taxon>
        <taxon>Spermatophyta</taxon>
        <taxon>Magnoliopsida</taxon>
        <taxon>Liliopsida</taxon>
        <taxon>Poales</taxon>
        <taxon>Poaceae</taxon>
        <taxon>PACMAD clade</taxon>
        <taxon>Panicoideae</taxon>
        <taxon>Andropogonodae</taxon>
        <taxon>Andropogoneae</taxon>
        <taxon>Tripsacinae</taxon>
        <taxon>Zea</taxon>
    </lineage>
</organism>